<feature type="non-terminal residue" evidence="1">
    <location>
        <position position="1"/>
    </location>
</feature>
<proteinExistence type="predicted"/>
<feature type="non-terminal residue" evidence="1">
    <location>
        <position position="125"/>
    </location>
</feature>
<protein>
    <submittedName>
        <fullName evidence="1">Uncharacterized protein</fullName>
    </submittedName>
</protein>
<reference evidence="1 2" key="1">
    <citation type="journal article" date="2021" name="Nat. Plants">
        <title>The Taxus genome provides insights into paclitaxel biosynthesis.</title>
        <authorList>
            <person name="Xiong X."/>
            <person name="Gou J."/>
            <person name="Liao Q."/>
            <person name="Li Y."/>
            <person name="Zhou Q."/>
            <person name="Bi G."/>
            <person name="Li C."/>
            <person name="Du R."/>
            <person name="Wang X."/>
            <person name="Sun T."/>
            <person name="Guo L."/>
            <person name="Liang H."/>
            <person name="Lu P."/>
            <person name="Wu Y."/>
            <person name="Zhang Z."/>
            <person name="Ro D.K."/>
            <person name="Shang Y."/>
            <person name="Huang S."/>
            <person name="Yan J."/>
        </authorList>
    </citation>
    <scope>NUCLEOTIDE SEQUENCE [LARGE SCALE GENOMIC DNA]</scope>
    <source>
        <strain evidence="1">Ta-2019</strain>
    </source>
</reference>
<sequence>LDNNSHTDSPPNQTIVMTTSHDSHIFDTASPNPSHTLSYYIDDPIDSMVNDIFIFESLSNVNDTLDSHDSTTFHTVECDFPTPLSPEVASSVMHESPPSIISSSPTISYLPNALPTFVISSYSIE</sequence>
<dbReference type="Proteomes" id="UP000824469">
    <property type="component" value="Unassembled WGS sequence"/>
</dbReference>
<organism evidence="1 2">
    <name type="scientific">Taxus chinensis</name>
    <name type="common">Chinese yew</name>
    <name type="synonym">Taxus wallichiana var. chinensis</name>
    <dbReference type="NCBI Taxonomy" id="29808"/>
    <lineage>
        <taxon>Eukaryota</taxon>
        <taxon>Viridiplantae</taxon>
        <taxon>Streptophyta</taxon>
        <taxon>Embryophyta</taxon>
        <taxon>Tracheophyta</taxon>
        <taxon>Spermatophyta</taxon>
        <taxon>Pinopsida</taxon>
        <taxon>Pinidae</taxon>
        <taxon>Conifers II</taxon>
        <taxon>Cupressales</taxon>
        <taxon>Taxaceae</taxon>
        <taxon>Taxus</taxon>
    </lineage>
</organism>
<dbReference type="AlphaFoldDB" id="A0AA38CLD8"/>
<name>A0AA38CLD8_TAXCH</name>
<evidence type="ECO:0000313" key="2">
    <source>
        <dbReference type="Proteomes" id="UP000824469"/>
    </source>
</evidence>
<evidence type="ECO:0000313" key="1">
    <source>
        <dbReference type="EMBL" id="KAH9298454.1"/>
    </source>
</evidence>
<dbReference type="EMBL" id="JAHRHJ020000010">
    <property type="protein sequence ID" value="KAH9298454.1"/>
    <property type="molecule type" value="Genomic_DNA"/>
</dbReference>
<keyword evidence="2" id="KW-1185">Reference proteome</keyword>
<comment type="caution">
    <text evidence="1">The sequence shown here is derived from an EMBL/GenBank/DDBJ whole genome shotgun (WGS) entry which is preliminary data.</text>
</comment>
<gene>
    <name evidence="1" type="ORF">KI387_030136</name>
</gene>
<accession>A0AA38CLD8</accession>